<dbReference type="Proteomes" id="UP000623467">
    <property type="component" value="Unassembled WGS sequence"/>
</dbReference>
<sequence>MDISLVPVNLANVALESCLYGVYLVLAITSICLIVGRHTSPMRHRGTLIHRFPILFGAIGLLITISAHWILTVDRAFLAFIHFADTSGTLAFYGDLSEITEVVKTGFVVATLIIGDALIIYRLWVVWGFNKYVIIFPIASLTGSAVSAAGITYQFTLYKPGQNVFLSETGRWITSDAIFTLWYAVQFHAWLFISHLLQIVSMFTAQATFISWRLWNQGRAIQPYGGPSLRSVLAIIVESAALYT</sequence>
<dbReference type="AlphaFoldDB" id="A0A8H6Z2J8"/>
<feature type="transmembrane region" description="Helical" evidence="1">
    <location>
        <begin position="106"/>
        <end position="127"/>
    </location>
</feature>
<keyword evidence="3" id="KW-1185">Reference proteome</keyword>
<accession>A0A8H6Z2J8</accession>
<reference evidence="2" key="1">
    <citation type="submission" date="2020-05" db="EMBL/GenBank/DDBJ databases">
        <title>Mycena genomes resolve the evolution of fungal bioluminescence.</title>
        <authorList>
            <person name="Tsai I.J."/>
        </authorList>
    </citation>
    <scope>NUCLEOTIDE SEQUENCE</scope>
    <source>
        <strain evidence="2">160909Yilan</strain>
    </source>
</reference>
<feature type="transmembrane region" description="Helical" evidence="1">
    <location>
        <begin position="48"/>
        <end position="70"/>
    </location>
</feature>
<evidence type="ECO:0000313" key="2">
    <source>
        <dbReference type="EMBL" id="KAF7371448.1"/>
    </source>
</evidence>
<feature type="transmembrane region" description="Helical" evidence="1">
    <location>
        <begin position="20"/>
        <end position="36"/>
    </location>
</feature>
<dbReference type="EMBL" id="JACAZH010000004">
    <property type="protein sequence ID" value="KAF7371448.1"/>
    <property type="molecule type" value="Genomic_DNA"/>
</dbReference>
<comment type="caution">
    <text evidence="2">The sequence shown here is derived from an EMBL/GenBank/DDBJ whole genome shotgun (WGS) entry which is preliminary data.</text>
</comment>
<keyword evidence="1" id="KW-0812">Transmembrane</keyword>
<evidence type="ECO:0000313" key="3">
    <source>
        <dbReference type="Proteomes" id="UP000623467"/>
    </source>
</evidence>
<proteinExistence type="predicted"/>
<organism evidence="2 3">
    <name type="scientific">Mycena sanguinolenta</name>
    <dbReference type="NCBI Taxonomy" id="230812"/>
    <lineage>
        <taxon>Eukaryota</taxon>
        <taxon>Fungi</taxon>
        <taxon>Dikarya</taxon>
        <taxon>Basidiomycota</taxon>
        <taxon>Agaricomycotina</taxon>
        <taxon>Agaricomycetes</taxon>
        <taxon>Agaricomycetidae</taxon>
        <taxon>Agaricales</taxon>
        <taxon>Marasmiineae</taxon>
        <taxon>Mycenaceae</taxon>
        <taxon>Mycena</taxon>
    </lineage>
</organism>
<dbReference type="OrthoDB" id="3250682at2759"/>
<keyword evidence="1" id="KW-1133">Transmembrane helix</keyword>
<feature type="transmembrane region" description="Helical" evidence="1">
    <location>
        <begin position="133"/>
        <end position="153"/>
    </location>
</feature>
<gene>
    <name evidence="2" type="ORF">MSAN_00781800</name>
</gene>
<protein>
    <submittedName>
        <fullName evidence="2">Uncharacterized protein</fullName>
    </submittedName>
</protein>
<keyword evidence="1" id="KW-0472">Membrane</keyword>
<evidence type="ECO:0000256" key="1">
    <source>
        <dbReference type="SAM" id="Phobius"/>
    </source>
</evidence>
<feature type="transmembrane region" description="Helical" evidence="1">
    <location>
        <begin position="190"/>
        <end position="212"/>
    </location>
</feature>
<name>A0A8H6Z2J8_9AGAR</name>